<evidence type="ECO:0000313" key="2">
    <source>
        <dbReference type="Proteomes" id="UP001232063"/>
    </source>
</evidence>
<dbReference type="Pfam" id="PF13646">
    <property type="entry name" value="HEAT_2"/>
    <property type="match status" value="1"/>
</dbReference>
<sequence>MTNQTVSSDIVSFIESYIQLEYEALLAEYTESDFDRYWKKSMQLKVYDLVTLYHIGNKRRSRAHPISEEWVKDISIQPRSLYCIHHYQCTKFGDVFVCYVGPLGKETDPFAWYVARFPEGFRIVAENTIASRTGQWEKGPVRGMRIPIQETDVPVAVYQFQMPSDRVTLEKYQAFSAVQTPTENLPSIGIFDEMDGFFLDRYFCRVPVFGLEYIATGLIEDLNWEENDELSLNLEYSGYDLEYELQEAVSKAMEKVRVDMGSWVYARLCYLSKAFAREWNNRWLGGDGGGKEFYLLIADKETQAVLGILRFEMLPGYLSIDISERSNQLSQSDFYRDFRTTLLDEPLSLACCSLIVSDYEQNRFPWEYGWDGQRLQGENHSQLSEVLPVCMAMHTEVSVEKRLKALETIWNLTPTHLWEFLTRFLKDHAPQMRQAAARYLAQLRDPRTIPALEQLLEKETVESVRLAGLSALSQVTNLPSA</sequence>
<dbReference type="InterPro" id="IPR011989">
    <property type="entry name" value="ARM-like"/>
</dbReference>
<name>A0AAE3UHC9_9BACT</name>
<dbReference type="SUPFAM" id="SSF48371">
    <property type="entry name" value="ARM repeat"/>
    <property type="match status" value="1"/>
</dbReference>
<reference evidence="1" key="1">
    <citation type="submission" date="2023-05" db="EMBL/GenBank/DDBJ databases">
        <authorList>
            <person name="Zhang X."/>
        </authorList>
    </citation>
    <scope>NUCLEOTIDE SEQUENCE</scope>
    <source>
        <strain evidence="1">BD1B2-1</strain>
    </source>
</reference>
<dbReference type="SMART" id="SM00567">
    <property type="entry name" value="EZ_HEAT"/>
    <property type="match status" value="1"/>
</dbReference>
<dbReference type="InterPro" id="IPR004155">
    <property type="entry name" value="PBS_lyase_HEAT"/>
</dbReference>
<dbReference type="Proteomes" id="UP001232063">
    <property type="component" value="Unassembled WGS sequence"/>
</dbReference>
<dbReference type="RefSeq" id="WP_314517248.1">
    <property type="nucleotide sequence ID" value="NZ_JASJOU010000015.1"/>
</dbReference>
<keyword evidence="2" id="KW-1185">Reference proteome</keyword>
<protein>
    <submittedName>
        <fullName evidence="1">HEAT repeat domain-containing protein</fullName>
    </submittedName>
</protein>
<dbReference type="EMBL" id="JASJOU010000015">
    <property type="protein sequence ID" value="MDJ1505320.1"/>
    <property type="molecule type" value="Genomic_DNA"/>
</dbReference>
<organism evidence="1 2">
    <name type="scientific">Xanthocytophaga agilis</name>
    <dbReference type="NCBI Taxonomy" id="3048010"/>
    <lineage>
        <taxon>Bacteria</taxon>
        <taxon>Pseudomonadati</taxon>
        <taxon>Bacteroidota</taxon>
        <taxon>Cytophagia</taxon>
        <taxon>Cytophagales</taxon>
        <taxon>Rhodocytophagaceae</taxon>
        <taxon>Xanthocytophaga</taxon>
    </lineage>
</organism>
<proteinExistence type="predicted"/>
<dbReference type="Gene3D" id="1.25.10.10">
    <property type="entry name" value="Leucine-rich Repeat Variant"/>
    <property type="match status" value="1"/>
</dbReference>
<dbReference type="InterPro" id="IPR016024">
    <property type="entry name" value="ARM-type_fold"/>
</dbReference>
<dbReference type="AlphaFoldDB" id="A0AAE3UHC9"/>
<comment type="caution">
    <text evidence="1">The sequence shown here is derived from an EMBL/GenBank/DDBJ whole genome shotgun (WGS) entry which is preliminary data.</text>
</comment>
<accession>A0AAE3UHC9</accession>
<gene>
    <name evidence="1" type="ORF">QNI22_31985</name>
</gene>
<evidence type="ECO:0000313" key="1">
    <source>
        <dbReference type="EMBL" id="MDJ1505320.1"/>
    </source>
</evidence>